<evidence type="ECO:0000256" key="1">
    <source>
        <dbReference type="SAM" id="MobiDB-lite"/>
    </source>
</evidence>
<organism evidence="3 4">
    <name type="scientific">Marasmiellus scandens</name>
    <dbReference type="NCBI Taxonomy" id="2682957"/>
    <lineage>
        <taxon>Eukaryota</taxon>
        <taxon>Fungi</taxon>
        <taxon>Dikarya</taxon>
        <taxon>Basidiomycota</taxon>
        <taxon>Agaricomycotina</taxon>
        <taxon>Agaricomycetes</taxon>
        <taxon>Agaricomycetidae</taxon>
        <taxon>Agaricales</taxon>
        <taxon>Marasmiineae</taxon>
        <taxon>Omphalotaceae</taxon>
        <taxon>Marasmiellus</taxon>
    </lineage>
</organism>
<evidence type="ECO:0000313" key="3">
    <source>
        <dbReference type="EMBL" id="KAK7468237.1"/>
    </source>
</evidence>
<proteinExistence type="predicted"/>
<sequence>MRSAPRPRHSAMYKEGFISQSNSSNHATHFSIRQTFFLINMSSNQFSVGDHVKYQGIGGGNVENSTTHGQITGIVESKQEAQEAGVQANASKDDPRYVIRNDNTGKETAYKPQNIKGVEERD</sequence>
<protein>
    <recommendedName>
        <fullName evidence="2">Hypervirulence associated protein TUDOR domain-containing protein</fullName>
    </recommendedName>
</protein>
<feature type="region of interest" description="Disordered" evidence="1">
    <location>
        <begin position="78"/>
        <end position="122"/>
    </location>
</feature>
<dbReference type="Pfam" id="PF11160">
    <property type="entry name" value="Hva1_TUDOR"/>
    <property type="match status" value="1"/>
</dbReference>
<accession>A0ABR1JV25</accession>
<comment type="caution">
    <text evidence="3">The sequence shown here is derived from an EMBL/GenBank/DDBJ whole genome shotgun (WGS) entry which is preliminary data.</text>
</comment>
<gene>
    <name evidence="3" type="ORF">VKT23_002746</name>
</gene>
<evidence type="ECO:0000313" key="4">
    <source>
        <dbReference type="Proteomes" id="UP001498398"/>
    </source>
</evidence>
<feature type="domain" description="Hypervirulence associated protein TUDOR" evidence="2">
    <location>
        <begin position="49"/>
        <end position="115"/>
    </location>
</feature>
<reference evidence="3 4" key="1">
    <citation type="submission" date="2024-01" db="EMBL/GenBank/DDBJ databases">
        <title>A draft genome for the cacao thread blight pathogen Marasmiellus scandens.</title>
        <authorList>
            <person name="Baruah I.K."/>
            <person name="Leung J."/>
            <person name="Bukari Y."/>
            <person name="Amoako-Attah I."/>
            <person name="Meinhardt L.W."/>
            <person name="Bailey B.A."/>
            <person name="Cohen S.P."/>
        </authorList>
    </citation>
    <scope>NUCLEOTIDE SEQUENCE [LARGE SCALE GENOMIC DNA]</scope>
    <source>
        <strain evidence="3 4">GH-19</strain>
    </source>
</reference>
<evidence type="ECO:0000259" key="2">
    <source>
        <dbReference type="Pfam" id="PF11160"/>
    </source>
</evidence>
<dbReference type="InterPro" id="IPR021331">
    <property type="entry name" value="Hva1_TUDOR"/>
</dbReference>
<keyword evidence="4" id="KW-1185">Reference proteome</keyword>
<dbReference type="Proteomes" id="UP001498398">
    <property type="component" value="Unassembled WGS sequence"/>
</dbReference>
<dbReference type="EMBL" id="JBANRG010000003">
    <property type="protein sequence ID" value="KAK7468237.1"/>
    <property type="molecule type" value="Genomic_DNA"/>
</dbReference>
<feature type="compositionally biased region" description="Basic and acidic residues" evidence="1">
    <location>
        <begin position="91"/>
        <end position="109"/>
    </location>
</feature>
<name>A0ABR1JV25_9AGAR</name>
<dbReference type="Gene3D" id="2.30.30.1060">
    <property type="match status" value="1"/>
</dbReference>